<name>A0A9X2P9Q0_9HYPH</name>
<dbReference type="InterPro" id="IPR001638">
    <property type="entry name" value="Solute-binding_3/MltF_N"/>
</dbReference>
<dbReference type="Gene3D" id="3.40.190.10">
    <property type="entry name" value="Periplasmic binding protein-like II"/>
    <property type="match status" value="2"/>
</dbReference>
<dbReference type="Pfam" id="PF00497">
    <property type="entry name" value="SBP_bac_3"/>
    <property type="match status" value="1"/>
</dbReference>
<evidence type="ECO:0000259" key="5">
    <source>
        <dbReference type="SMART" id="SM00062"/>
    </source>
</evidence>
<dbReference type="Proteomes" id="UP001151088">
    <property type="component" value="Unassembled WGS sequence"/>
</dbReference>
<gene>
    <name evidence="6" type="ORF">NVS89_06725</name>
</gene>
<keyword evidence="7" id="KW-1185">Reference proteome</keyword>
<organism evidence="6 7">
    <name type="scientific">Ancylobacter mangrovi</name>
    <dbReference type="NCBI Taxonomy" id="2972472"/>
    <lineage>
        <taxon>Bacteria</taxon>
        <taxon>Pseudomonadati</taxon>
        <taxon>Pseudomonadota</taxon>
        <taxon>Alphaproteobacteria</taxon>
        <taxon>Hyphomicrobiales</taxon>
        <taxon>Xanthobacteraceae</taxon>
        <taxon>Ancylobacter</taxon>
    </lineage>
</organism>
<dbReference type="GO" id="GO:0030313">
    <property type="term" value="C:cell envelope"/>
    <property type="evidence" value="ECO:0007669"/>
    <property type="project" value="UniProtKB-SubCell"/>
</dbReference>
<evidence type="ECO:0000256" key="4">
    <source>
        <dbReference type="RuleBase" id="RU003744"/>
    </source>
</evidence>
<feature type="domain" description="Solute-binding protein family 3/N-terminal" evidence="5">
    <location>
        <begin position="27"/>
        <end position="252"/>
    </location>
</feature>
<evidence type="ECO:0000256" key="1">
    <source>
        <dbReference type="ARBA" id="ARBA00004196"/>
    </source>
</evidence>
<dbReference type="PROSITE" id="PS01039">
    <property type="entry name" value="SBP_BACTERIAL_3"/>
    <property type="match status" value="1"/>
</dbReference>
<comment type="caution">
    <text evidence="6">The sequence shown here is derived from an EMBL/GenBank/DDBJ whole genome shotgun (WGS) entry which is preliminary data.</text>
</comment>
<sequence>MATVLFVSAMAVGAQADVLSDAKARGELVVGTEFQYAPFEFLDGDKPVGFDVDLITLIAKDMGLKVKWIDLPWASVLPALEAKKFDMVVAGTTINKARMERYYFTLPIGDATVALVKRAGDTSITKPEDIAGKPVGGTKGSSQLKTLEEFSATLKPPADIKIYIGSTNAYADVLAGRTVAASGSLPNLTYLAKTRPEFEVVKPAFGQPSYQAWPLRKEPESESLLAAINEGIAKYNKNGKMKELQIKWFGAEMPLPYDKVPEPNY</sequence>
<dbReference type="PANTHER" id="PTHR35936:SF19">
    <property type="entry name" value="AMINO-ACID-BINDING PROTEIN YXEM-RELATED"/>
    <property type="match status" value="1"/>
</dbReference>
<dbReference type="PANTHER" id="PTHR35936">
    <property type="entry name" value="MEMBRANE-BOUND LYTIC MUREIN TRANSGLYCOSYLASE F"/>
    <property type="match status" value="1"/>
</dbReference>
<keyword evidence="3" id="KW-0732">Signal</keyword>
<dbReference type="EMBL" id="JANTHZ010000002">
    <property type="protein sequence ID" value="MCS0494787.1"/>
    <property type="molecule type" value="Genomic_DNA"/>
</dbReference>
<evidence type="ECO:0000313" key="7">
    <source>
        <dbReference type="Proteomes" id="UP001151088"/>
    </source>
</evidence>
<evidence type="ECO:0000256" key="2">
    <source>
        <dbReference type="ARBA" id="ARBA00010333"/>
    </source>
</evidence>
<evidence type="ECO:0000313" key="6">
    <source>
        <dbReference type="EMBL" id="MCS0494787.1"/>
    </source>
</evidence>
<comment type="subcellular location">
    <subcellularLocation>
        <location evidence="1">Cell envelope</location>
    </subcellularLocation>
</comment>
<accession>A0A9X2P9Q0</accession>
<reference evidence="6" key="1">
    <citation type="submission" date="2022-08" db="EMBL/GenBank/DDBJ databases">
        <authorList>
            <person name="Li F."/>
        </authorList>
    </citation>
    <scope>NUCLEOTIDE SEQUENCE</scope>
    <source>
        <strain evidence="6">MQZ15Z-1</strain>
    </source>
</reference>
<dbReference type="InterPro" id="IPR018313">
    <property type="entry name" value="SBP_3_CS"/>
</dbReference>
<comment type="similarity">
    <text evidence="2 4">Belongs to the bacterial solute-binding protein 3 family.</text>
</comment>
<evidence type="ECO:0000256" key="3">
    <source>
        <dbReference type="ARBA" id="ARBA00022729"/>
    </source>
</evidence>
<proteinExistence type="inferred from homology"/>
<protein>
    <submittedName>
        <fullName evidence="6">Transporter substrate-binding domain-containing protein</fullName>
    </submittedName>
</protein>
<dbReference type="AlphaFoldDB" id="A0A9X2P9Q0"/>
<dbReference type="RefSeq" id="WP_258731826.1">
    <property type="nucleotide sequence ID" value="NZ_JANTHY010000002.1"/>
</dbReference>
<dbReference type="SUPFAM" id="SSF53850">
    <property type="entry name" value="Periplasmic binding protein-like II"/>
    <property type="match status" value="1"/>
</dbReference>
<dbReference type="SMART" id="SM00062">
    <property type="entry name" value="PBPb"/>
    <property type="match status" value="1"/>
</dbReference>